<dbReference type="Pfam" id="PF05201">
    <property type="entry name" value="GlutR_N"/>
    <property type="match status" value="1"/>
</dbReference>
<organism evidence="19 20">
    <name type="scientific">Corallococcus exercitus</name>
    <dbReference type="NCBI Taxonomy" id="2316736"/>
    <lineage>
        <taxon>Bacteria</taxon>
        <taxon>Pseudomonadati</taxon>
        <taxon>Myxococcota</taxon>
        <taxon>Myxococcia</taxon>
        <taxon>Myxococcales</taxon>
        <taxon>Cystobacterineae</taxon>
        <taxon>Myxococcaceae</taxon>
        <taxon>Corallococcus</taxon>
    </lineage>
</organism>
<feature type="binding site" evidence="9 11">
    <location>
        <position position="104"/>
    </location>
    <ligand>
        <name>substrate</name>
    </ligand>
</feature>
<evidence type="ECO:0000256" key="5">
    <source>
        <dbReference type="ARBA" id="ARBA00023002"/>
    </source>
</evidence>
<dbReference type="PIRSF" id="PIRSF000445">
    <property type="entry name" value="4pyrrol_synth_GluRdtase"/>
    <property type="match status" value="1"/>
</dbReference>
<evidence type="ECO:0000256" key="14">
    <source>
        <dbReference type="RuleBase" id="RU000584"/>
    </source>
</evidence>
<evidence type="ECO:0000259" key="18">
    <source>
        <dbReference type="Pfam" id="PF05201"/>
    </source>
</evidence>
<dbReference type="EC" id="1.2.1.70" evidence="3 9"/>
<feature type="domain" description="Tetrapyrrole biosynthesis glutamyl-tRNA reductase dimerisation" evidence="16">
    <location>
        <begin position="315"/>
        <end position="415"/>
    </location>
</feature>
<feature type="active site" description="Nucleophile" evidence="9 10">
    <location>
        <position position="48"/>
    </location>
</feature>
<dbReference type="AlphaFoldDB" id="A0A3A8I845"/>
<name>A0A3A8I845_9BACT</name>
<dbReference type="InterPro" id="IPR006151">
    <property type="entry name" value="Shikm_DH/Glu-tRNA_Rdtase"/>
</dbReference>
<dbReference type="HAMAP" id="MF_00087">
    <property type="entry name" value="Glu_tRNA_reductase"/>
    <property type="match status" value="1"/>
</dbReference>
<evidence type="ECO:0000256" key="9">
    <source>
        <dbReference type="HAMAP-Rule" id="MF_00087"/>
    </source>
</evidence>
<dbReference type="CDD" id="cd05213">
    <property type="entry name" value="NAD_bind_Glutamyl_tRNA_reduct"/>
    <property type="match status" value="1"/>
</dbReference>
<evidence type="ECO:0000256" key="3">
    <source>
        <dbReference type="ARBA" id="ARBA00012970"/>
    </source>
</evidence>
<comment type="caution">
    <text evidence="19">The sequence shown here is derived from an EMBL/GenBank/DDBJ whole genome shotgun (WGS) entry which is preliminary data.</text>
</comment>
<dbReference type="SUPFAM" id="SSF51735">
    <property type="entry name" value="NAD(P)-binding Rossmann-fold domains"/>
    <property type="match status" value="1"/>
</dbReference>
<dbReference type="Pfam" id="PF00745">
    <property type="entry name" value="GlutR_dimer"/>
    <property type="match status" value="1"/>
</dbReference>
<dbReference type="SUPFAM" id="SSF69742">
    <property type="entry name" value="Glutamyl tRNA-reductase catalytic, N-terminal domain"/>
    <property type="match status" value="1"/>
</dbReference>
<dbReference type="GO" id="GO:0050661">
    <property type="term" value="F:NADP binding"/>
    <property type="evidence" value="ECO:0007669"/>
    <property type="project" value="InterPro"/>
</dbReference>
<evidence type="ECO:0000259" key="16">
    <source>
        <dbReference type="Pfam" id="PF00745"/>
    </source>
</evidence>
<evidence type="ECO:0000259" key="17">
    <source>
        <dbReference type="Pfam" id="PF01488"/>
    </source>
</evidence>
<dbReference type="Gene3D" id="3.30.460.30">
    <property type="entry name" value="Glutamyl-tRNA reductase, N-terminal domain"/>
    <property type="match status" value="1"/>
</dbReference>
<feature type="binding site" evidence="9 11">
    <location>
        <begin position="47"/>
        <end position="50"/>
    </location>
    <ligand>
        <name>substrate</name>
    </ligand>
</feature>
<dbReference type="PROSITE" id="PS00747">
    <property type="entry name" value="GLUTR"/>
    <property type="match status" value="1"/>
</dbReference>
<dbReference type="PANTHER" id="PTHR43013:SF1">
    <property type="entry name" value="GLUTAMYL-TRNA REDUCTASE"/>
    <property type="match status" value="1"/>
</dbReference>
<dbReference type="FunFam" id="3.40.50.720:FF:000031">
    <property type="entry name" value="Glutamyl-tRNA reductase"/>
    <property type="match status" value="1"/>
</dbReference>
<evidence type="ECO:0000256" key="6">
    <source>
        <dbReference type="ARBA" id="ARBA00023244"/>
    </source>
</evidence>
<protein>
    <recommendedName>
        <fullName evidence="8 9">Glutamyl-tRNA reductase</fullName>
        <shortName evidence="9">GluTR</shortName>
        <ecNumber evidence="3 9">1.2.1.70</ecNumber>
    </recommendedName>
</protein>
<evidence type="ECO:0000256" key="1">
    <source>
        <dbReference type="ARBA" id="ARBA00005059"/>
    </source>
</evidence>
<keyword evidence="20" id="KW-1185">Reference proteome</keyword>
<reference evidence="19 20" key="1">
    <citation type="submission" date="2020-05" db="EMBL/GenBank/DDBJ databases">
        <authorList>
            <person name="Whitworth D."/>
        </authorList>
    </citation>
    <scope>NUCLEOTIDE SEQUENCE [LARGE SCALE GENOMIC DNA]</scope>
    <source>
        <strain evidence="19 20">AB043B</strain>
    </source>
</reference>
<evidence type="ECO:0000256" key="11">
    <source>
        <dbReference type="PIRSR" id="PIRSR000445-2"/>
    </source>
</evidence>
<evidence type="ECO:0000256" key="2">
    <source>
        <dbReference type="ARBA" id="ARBA00005916"/>
    </source>
</evidence>
<dbReference type="InterPro" id="IPR015895">
    <property type="entry name" value="4pyrrol_synth_GluRdtase_N"/>
</dbReference>
<feature type="binding site" evidence="9 12">
    <location>
        <begin position="184"/>
        <end position="189"/>
    </location>
    <ligand>
        <name>NADP(+)</name>
        <dbReference type="ChEBI" id="CHEBI:58349"/>
    </ligand>
</feature>
<dbReference type="Proteomes" id="UP000563426">
    <property type="component" value="Unassembled WGS sequence"/>
</dbReference>
<dbReference type="RefSeq" id="WP_120526773.1">
    <property type="nucleotide sequence ID" value="NZ_JABFJV010000016.1"/>
</dbReference>
<feature type="site" description="Important for activity" evidence="9 13">
    <location>
        <position position="94"/>
    </location>
</feature>
<comment type="subunit">
    <text evidence="9">Homodimer.</text>
</comment>
<comment type="domain">
    <text evidence="9">Possesses an unusual extended V-shaped dimeric structure with each monomer consisting of three distinct domains arranged along a curved 'spinal' alpha-helix. The N-terminal catalytic domain specifically recognizes the glutamate moiety of the substrate. The second domain is the NADPH-binding domain, and the third C-terminal domain is responsible for dimerization.</text>
</comment>
<feature type="binding site" evidence="9 11">
    <location>
        <begin position="109"/>
        <end position="111"/>
    </location>
    <ligand>
        <name>substrate</name>
    </ligand>
</feature>
<dbReference type="InterPro" id="IPR036291">
    <property type="entry name" value="NAD(P)-bd_dom_sf"/>
</dbReference>
<evidence type="ECO:0000256" key="8">
    <source>
        <dbReference type="ARBA" id="ARBA00068659"/>
    </source>
</evidence>
<feature type="region of interest" description="Disordered" evidence="15">
    <location>
        <begin position="424"/>
        <end position="447"/>
    </location>
</feature>
<keyword evidence="5 9" id="KW-0560">Oxidoreductase</keyword>
<dbReference type="InterPro" id="IPR036453">
    <property type="entry name" value="GluRdtase_dimer_dom_sf"/>
</dbReference>
<comment type="miscellaneous">
    <text evidence="9">During catalysis, the active site Cys acts as a nucleophile attacking the alpha-carbonyl group of tRNA-bound glutamate with the formation of a thioester intermediate between enzyme and glutamate, and the concomitant release of tRNA(Glu). The thioester intermediate is finally reduced by direct hydride transfer from NADPH, to form the product GSA.</text>
</comment>
<keyword evidence="6 9" id="KW-0627">Porphyrin biosynthesis</keyword>
<comment type="function">
    <text evidence="9">Catalyzes the NADPH-dependent reduction of glutamyl-tRNA(Glu) to glutamate 1-semialdehyde (GSA).</text>
</comment>
<comment type="pathway">
    <text evidence="1 9 14">Porphyrin-containing compound metabolism; protoporphyrin-IX biosynthesis; 5-aminolevulinate from L-glutamyl-tRNA(Glu): step 1/2.</text>
</comment>
<accession>A0A3A8I845</accession>
<dbReference type="PANTHER" id="PTHR43013">
    <property type="entry name" value="GLUTAMYL-TRNA REDUCTASE"/>
    <property type="match status" value="1"/>
</dbReference>
<dbReference type="Gene3D" id="3.40.50.720">
    <property type="entry name" value="NAD(P)-binding Rossmann-like Domain"/>
    <property type="match status" value="1"/>
</dbReference>
<dbReference type="OrthoDB" id="110209at2"/>
<dbReference type="GO" id="GO:0008883">
    <property type="term" value="F:glutamyl-tRNA reductase activity"/>
    <property type="evidence" value="ECO:0007669"/>
    <property type="project" value="UniProtKB-UniRule"/>
</dbReference>
<dbReference type="FunFam" id="3.30.460.30:FF:000001">
    <property type="entry name" value="Glutamyl-tRNA reductase"/>
    <property type="match status" value="1"/>
</dbReference>
<dbReference type="InterPro" id="IPR036343">
    <property type="entry name" value="GluRdtase_N_sf"/>
</dbReference>
<dbReference type="SUPFAM" id="SSF69075">
    <property type="entry name" value="Glutamyl tRNA-reductase dimerization domain"/>
    <property type="match status" value="1"/>
</dbReference>
<dbReference type="InterPro" id="IPR015896">
    <property type="entry name" value="4pyrrol_synth_GluRdtase_dimer"/>
</dbReference>
<sequence>MELICIGVSHRTAPLGVRERLALPEARQTEVLQRLAQAPVEALWVSTCNRVEVYLAAPSAELARERARETLHSLGGAEALEHLYEHQGEAALVHLFRVASSLDSMVLGEAQILGQVKDAFERGQGAGAVRGELTRACAAAFGCAKRVRTETAVGRAATSMASAAVQLASKVFDGLKDKTVLVVGAGEMGELAARHLKNAGAGKLIVTNRTLARAEGLVAEVGGVARPFEELFTLLAAADVVVTSTASPVPIFTRDNVGALGKARKGRPLFMVDLAVPRDIDPAVGTLDWVHAYDVDDIQKFVADNTAARAEEAHKAGGLVAQEVARFARERALRDGMPVLARLRQRAEAIARAEVERTLMGLGDGLTDKQKKSIEAMGRAIVNKLLHEPTARLRAVGPQGEGNRLAGAAAELFGLTEAEAAAIAPPDGDAVSTTEARNTVVATGSRR</sequence>
<evidence type="ECO:0000256" key="15">
    <source>
        <dbReference type="SAM" id="MobiDB-lite"/>
    </source>
</evidence>
<comment type="catalytic activity">
    <reaction evidence="7 9 14">
        <text>(S)-4-amino-5-oxopentanoate + tRNA(Glu) + NADP(+) = L-glutamyl-tRNA(Glu) + NADPH + H(+)</text>
        <dbReference type="Rhea" id="RHEA:12344"/>
        <dbReference type="Rhea" id="RHEA-COMP:9663"/>
        <dbReference type="Rhea" id="RHEA-COMP:9680"/>
        <dbReference type="ChEBI" id="CHEBI:15378"/>
        <dbReference type="ChEBI" id="CHEBI:57501"/>
        <dbReference type="ChEBI" id="CHEBI:57783"/>
        <dbReference type="ChEBI" id="CHEBI:58349"/>
        <dbReference type="ChEBI" id="CHEBI:78442"/>
        <dbReference type="ChEBI" id="CHEBI:78520"/>
        <dbReference type="EC" id="1.2.1.70"/>
    </reaction>
</comment>
<dbReference type="InterPro" id="IPR018214">
    <property type="entry name" value="GluRdtase_CS"/>
</dbReference>
<evidence type="ECO:0000256" key="10">
    <source>
        <dbReference type="PIRSR" id="PIRSR000445-1"/>
    </source>
</evidence>
<feature type="compositionally biased region" description="Polar residues" evidence="15">
    <location>
        <begin position="431"/>
        <end position="447"/>
    </location>
</feature>
<evidence type="ECO:0000256" key="7">
    <source>
        <dbReference type="ARBA" id="ARBA00047464"/>
    </source>
</evidence>
<comment type="similarity">
    <text evidence="2 9 14">Belongs to the glutamyl-tRNA reductase family.</text>
</comment>
<evidence type="ECO:0000256" key="12">
    <source>
        <dbReference type="PIRSR" id="PIRSR000445-3"/>
    </source>
</evidence>
<feature type="domain" description="Quinate/shikimate 5-dehydrogenase/glutamyl-tRNA reductase" evidence="17">
    <location>
        <begin position="166"/>
        <end position="300"/>
    </location>
</feature>
<dbReference type="Pfam" id="PF01488">
    <property type="entry name" value="Shikimate_DH"/>
    <property type="match status" value="1"/>
</dbReference>
<dbReference type="InterPro" id="IPR000343">
    <property type="entry name" value="4pyrrol_synth_GluRdtase"/>
</dbReference>
<dbReference type="GO" id="GO:0019353">
    <property type="term" value="P:protoporphyrinogen IX biosynthetic process from glutamate"/>
    <property type="evidence" value="ECO:0007669"/>
    <property type="project" value="TreeGrafter"/>
</dbReference>
<gene>
    <name evidence="9" type="primary">hemA</name>
    <name evidence="19" type="ORF">HMI49_05050</name>
</gene>
<keyword evidence="4 9" id="KW-0521">NADP</keyword>
<dbReference type="NCBIfam" id="TIGR01035">
    <property type="entry name" value="hemA"/>
    <property type="match status" value="1"/>
</dbReference>
<evidence type="ECO:0000313" key="19">
    <source>
        <dbReference type="EMBL" id="NOK32564.1"/>
    </source>
</evidence>
<feature type="binding site" evidence="9 11">
    <location>
        <position position="115"/>
    </location>
    <ligand>
        <name>substrate</name>
    </ligand>
</feature>
<evidence type="ECO:0000256" key="13">
    <source>
        <dbReference type="PIRSR" id="PIRSR000445-4"/>
    </source>
</evidence>
<evidence type="ECO:0000313" key="20">
    <source>
        <dbReference type="Proteomes" id="UP000563426"/>
    </source>
</evidence>
<evidence type="ECO:0000256" key="4">
    <source>
        <dbReference type="ARBA" id="ARBA00022857"/>
    </source>
</evidence>
<dbReference type="EMBL" id="JABFJV010000016">
    <property type="protein sequence ID" value="NOK32564.1"/>
    <property type="molecule type" value="Genomic_DNA"/>
</dbReference>
<dbReference type="UniPathway" id="UPA00251">
    <property type="reaction ID" value="UER00316"/>
</dbReference>
<feature type="domain" description="Glutamyl-tRNA reductase N-terminal" evidence="18">
    <location>
        <begin position="6"/>
        <end position="151"/>
    </location>
</feature>
<proteinExistence type="inferred from homology"/>